<gene>
    <name evidence="1" type="ORF">B0H16DRAFT_1479135</name>
</gene>
<reference evidence="1" key="1">
    <citation type="submission" date="2023-03" db="EMBL/GenBank/DDBJ databases">
        <title>Massive genome expansion in bonnet fungi (Mycena s.s.) driven by repeated elements and novel gene families across ecological guilds.</title>
        <authorList>
            <consortium name="Lawrence Berkeley National Laboratory"/>
            <person name="Harder C.B."/>
            <person name="Miyauchi S."/>
            <person name="Viragh M."/>
            <person name="Kuo A."/>
            <person name="Thoen E."/>
            <person name="Andreopoulos B."/>
            <person name="Lu D."/>
            <person name="Skrede I."/>
            <person name="Drula E."/>
            <person name="Henrissat B."/>
            <person name="Morin E."/>
            <person name="Kohler A."/>
            <person name="Barry K."/>
            <person name="LaButti K."/>
            <person name="Morin E."/>
            <person name="Salamov A."/>
            <person name="Lipzen A."/>
            <person name="Mereny Z."/>
            <person name="Hegedus B."/>
            <person name="Baldrian P."/>
            <person name="Stursova M."/>
            <person name="Weitz H."/>
            <person name="Taylor A."/>
            <person name="Grigoriev I.V."/>
            <person name="Nagy L.G."/>
            <person name="Martin F."/>
            <person name="Kauserud H."/>
        </authorList>
    </citation>
    <scope>NUCLEOTIDE SEQUENCE</scope>
    <source>
        <strain evidence="1">CBHHK182m</strain>
    </source>
</reference>
<accession>A0AAD7H5A3</accession>
<evidence type="ECO:0000313" key="1">
    <source>
        <dbReference type="EMBL" id="KAJ7712752.1"/>
    </source>
</evidence>
<evidence type="ECO:0000313" key="2">
    <source>
        <dbReference type="Proteomes" id="UP001215598"/>
    </source>
</evidence>
<protein>
    <submittedName>
        <fullName evidence="1">Uncharacterized protein</fullName>
    </submittedName>
</protein>
<dbReference type="AlphaFoldDB" id="A0AAD7H5A3"/>
<organism evidence="1 2">
    <name type="scientific">Mycena metata</name>
    <dbReference type="NCBI Taxonomy" id="1033252"/>
    <lineage>
        <taxon>Eukaryota</taxon>
        <taxon>Fungi</taxon>
        <taxon>Dikarya</taxon>
        <taxon>Basidiomycota</taxon>
        <taxon>Agaricomycotina</taxon>
        <taxon>Agaricomycetes</taxon>
        <taxon>Agaricomycetidae</taxon>
        <taxon>Agaricales</taxon>
        <taxon>Marasmiineae</taxon>
        <taxon>Mycenaceae</taxon>
        <taxon>Mycena</taxon>
    </lineage>
</organism>
<dbReference type="EMBL" id="JARKIB010000358">
    <property type="protein sequence ID" value="KAJ7712752.1"/>
    <property type="molecule type" value="Genomic_DNA"/>
</dbReference>
<dbReference type="Proteomes" id="UP001215598">
    <property type="component" value="Unassembled WGS sequence"/>
</dbReference>
<name>A0AAD7H5A3_9AGAR</name>
<sequence>MNTPSFERVKEIEHELMPPTYRELDEFITYERFFDHRKNARKAERPEGGTRGTQRWEERSVRRKVGGIVGNGNGHDVAVATASAFRSSCNSEDPRFLRLILDLFTKVAGYFVCAANAKEWYSDGLHWEGLRFTQDCLIVWRSFKILKLRQHPIERFENCMLLNATSRQDRGGGGTGLQQSGVGLSLGHVRLDSGRQIRKGARWGRRLRVARSRSSRPLLSGVPGSCRRVAEGQNIRYCGIESKVNVDELFEHKTSNTPILRIFRTLGNPKISLPLDKWTSFAKSALCSFGFAEILNCDAGSFAWFSFAHLACGGILREKMAIRSSE</sequence>
<keyword evidence="2" id="KW-1185">Reference proteome</keyword>
<comment type="caution">
    <text evidence="1">The sequence shown here is derived from an EMBL/GenBank/DDBJ whole genome shotgun (WGS) entry which is preliminary data.</text>
</comment>
<proteinExistence type="predicted"/>